<dbReference type="Pfam" id="PF00583">
    <property type="entry name" value="Acetyltransf_1"/>
    <property type="match status" value="1"/>
</dbReference>
<dbReference type="OrthoDB" id="1858440at2"/>
<name>A0A4R3YUH5_9GAMM</name>
<dbReference type="RefSeq" id="WP_131865235.1">
    <property type="nucleotide sequence ID" value="NZ_SMCR01000004.1"/>
</dbReference>
<evidence type="ECO:0000313" key="4">
    <source>
        <dbReference type="EMBL" id="TCV96647.1"/>
    </source>
</evidence>
<dbReference type="InterPro" id="IPR000182">
    <property type="entry name" value="GNAT_dom"/>
</dbReference>
<dbReference type="CDD" id="cd04301">
    <property type="entry name" value="NAT_SF"/>
    <property type="match status" value="1"/>
</dbReference>
<keyword evidence="1 4" id="KW-0808">Transferase</keyword>
<dbReference type="GO" id="GO:0016747">
    <property type="term" value="F:acyltransferase activity, transferring groups other than amino-acyl groups"/>
    <property type="evidence" value="ECO:0007669"/>
    <property type="project" value="InterPro"/>
</dbReference>
<dbReference type="Gene3D" id="3.40.630.30">
    <property type="match status" value="1"/>
</dbReference>
<proteinExistence type="predicted"/>
<comment type="caution">
    <text evidence="4">The sequence shown here is derived from an EMBL/GenBank/DDBJ whole genome shotgun (WGS) entry which is preliminary data.</text>
</comment>
<dbReference type="Proteomes" id="UP000295719">
    <property type="component" value="Unassembled WGS sequence"/>
</dbReference>
<dbReference type="EMBL" id="SMCR01000004">
    <property type="protein sequence ID" value="TCV96647.1"/>
    <property type="molecule type" value="Genomic_DNA"/>
</dbReference>
<dbReference type="InterPro" id="IPR050680">
    <property type="entry name" value="YpeA/RimI_acetyltransf"/>
</dbReference>
<dbReference type="InterPro" id="IPR016181">
    <property type="entry name" value="Acyl_CoA_acyltransferase"/>
</dbReference>
<gene>
    <name evidence="4" type="ORF">EDC52_10487</name>
</gene>
<evidence type="ECO:0000313" key="5">
    <source>
        <dbReference type="Proteomes" id="UP000295719"/>
    </source>
</evidence>
<reference evidence="4 5" key="1">
    <citation type="submission" date="2019-03" db="EMBL/GenBank/DDBJ databases">
        <title>Genomic Encyclopedia of Type Strains, Phase IV (KMG-IV): sequencing the most valuable type-strain genomes for metagenomic binning, comparative biology and taxonomic classification.</title>
        <authorList>
            <person name="Goeker M."/>
        </authorList>
    </citation>
    <scope>NUCLEOTIDE SEQUENCE [LARGE SCALE GENOMIC DNA]</scope>
    <source>
        <strain evidence="4 5">DSM 19580</strain>
    </source>
</reference>
<dbReference type="PROSITE" id="PS51186">
    <property type="entry name" value="GNAT"/>
    <property type="match status" value="1"/>
</dbReference>
<accession>A0A4R3YUH5</accession>
<keyword evidence="5" id="KW-1185">Reference proteome</keyword>
<keyword evidence="2" id="KW-0012">Acyltransferase</keyword>
<evidence type="ECO:0000256" key="2">
    <source>
        <dbReference type="ARBA" id="ARBA00023315"/>
    </source>
</evidence>
<organism evidence="4 5">
    <name type="scientific">Biostraticola tofi</name>
    <dbReference type="NCBI Taxonomy" id="466109"/>
    <lineage>
        <taxon>Bacteria</taxon>
        <taxon>Pseudomonadati</taxon>
        <taxon>Pseudomonadota</taxon>
        <taxon>Gammaproteobacteria</taxon>
        <taxon>Enterobacterales</taxon>
        <taxon>Bruguierivoracaceae</taxon>
        <taxon>Biostraticola</taxon>
    </lineage>
</organism>
<sequence length="159" mass="17446">MVKLRDMRDVEFPAYRRLFIDEYAQDLAATRGYGAEDARARATESIDGSLSAGVRTAANRLWCIVPAGEEQPVIGYLWIVVKDQAAWVADFCLLPEWRGRGFGRAALGEMDRLLAAMGINEVGLRVAAGNGSAKALYEKCGFHITGFNMSRSLATLKVD</sequence>
<dbReference type="AlphaFoldDB" id="A0A4R3YUH5"/>
<feature type="domain" description="N-acetyltransferase" evidence="3">
    <location>
        <begin position="2"/>
        <end position="159"/>
    </location>
</feature>
<protein>
    <submittedName>
        <fullName evidence="4">Acetyltransferase (GNAT) family protein</fullName>
    </submittedName>
</protein>
<evidence type="ECO:0000256" key="1">
    <source>
        <dbReference type="ARBA" id="ARBA00022679"/>
    </source>
</evidence>
<dbReference type="SUPFAM" id="SSF55729">
    <property type="entry name" value="Acyl-CoA N-acyltransferases (Nat)"/>
    <property type="match status" value="1"/>
</dbReference>
<evidence type="ECO:0000259" key="3">
    <source>
        <dbReference type="PROSITE" id="PS51186"/>
    </source>
</evidence>
<dbReference type="PANTHER" id="PTHR43420">
    <property type="entry name" value="ACETYLTRANSFERASE"/>
    <property type="match status" value="1"/>
</dbReference>